<proteinExistence type="predicted"/>
<reference evidence="3" key="1">
    <citation type="submission" date="2018-11" db="EMBL/GenBank/DDBJ databases">
        <authorList>
            <consortium name="Pathogen Informatics"/>
        </authorList>
    </citation>
    <scope>NUCLEOTIDE SEQUENCE [LARGE SCALE GENOMIC DNA]</scope>
</reference>
<organism evidence="3">
    <name type="scientific">Toxocara canis</name>
    <name type="common">Canine roundworm</name>
    <dbReference type="NCBI Taxonomy" id="6265"/>
    <lineage>
        <taxon>Eukaryota</taxon>
        <taxon>Metazoa</taxon>
        <taxon>Ecdysozoa</taxon>
        <taxon>Nematoda</taxon>
        <taxon>Chromadorea</taxon>
        <taxon>Rhabditida</taxon>
        <taxon>Spirurina</taxon>
        <taxon>Ascaridomorpha</taxon>
        <taxon>Ascaridoidea</taxon>
        <taxon>Toxocaridae</taxon>
        <taxon>Toxocara</taxon>
    </lineage>
</organism>
<accession>A0A3P7FHX1</accession>
<evidence type="ECO:0000256" key="1">
    <source>
        <dbReference type="SAM" id="MobiDB-lite"/>
    </source>
</evidence>
<sequence>MKQYDASGNPKVVINDDVFKVAGHWSQVAWGATTQVGCGITNCGPDKFIMVTCNYLVAREKGWEQSSSSGYLSSVIPHGVKEWKDEASGGKKAAALCNMLALQKQAQTTPAQPGAQTTQATPGKPGPQTTQPAKPVRQSKTKWHSEMMKSPCLPSTDPVYDSLTYGMSR</sequence>
<gene>
    <name evidence="3" type="ORF">TCNE_LOCUS2652</name>
</gene>
<dbReference type="PROSITE" id="PS01009">
    <property type="entry name" value="CRISP_1"/>
    <property type="match status" value="1"/>
</dbReference>
<dbReference type="InterPro" id="IPR018244">
    <property type="entry name" value="Allrgn_V5/Tpx1_CS"/>
</dbReference>
<dbReference type="SUPFAM" id="SSF55797">
    <property type="entry name" value="PR-1-like"/>
    <property type="match status" value="1"/>
</dbReference>
<dbReference type="InterPro" id="IPR014044">
    <property type="entry name" value="CAP_dom"/>
</dbReference>
<dbReference type="GO" id="GO:0005576">
    <property type="term" value="C:extracellular region"/>
    <property type="evidence" value="ECO:0007669"/>
    <property type="project" value="InterPro"/>
</dbReference>
<feature type="region of interest" description="Disordered" evidence="1">
    <location>
        <begin position="106"/>
        <end position="151"/>
    </location>
</feature>
<feature type="domain" description="SCP" evidence="2">
    <location>
        <begin position="15"/>
        <end position="55"/>
    </location>
</feature>
<evidence type="ECO:0000259" key="2">
    <source>
        <dbReference type="Pfam" id="PF00188"/>
    </source>
</evidence>
<dbReference type="Pfam" id="PF00188">
    <property type="entry name" value="CAP"/>
    <property type="match status" value="1"/>
</dbReference>
<name>A0A3P7FHX1_TOXCA</name>
<dbReference type="InterPro" id="IPR035940">
    <property type="entry name" value="CAP_sf"/>
</dbReference>
<dbReference type="Gene3D" id="3.40.33.10">
    <property type="entry name" value="CAP"/>
    <property type="match status" value="1"/>
</dbReference>
<dbReference type="AlphaFoldDB" id="A0A3P7FHX1"/>
<dbReference type="EMBL" id="UYWY01002810">
    <property type="protein sequence ID" value="VDM28369.1"/>
    <property type="molecule type" value="Genomic_DNA"/>
</dbReference>
<protein>
    <recommendedName>
        <fullName evidence="2">SCP domain-containing protein</fullName>
    </recommendedName>
</protein>
<feature type="compositionally biased region" description="Low complexity" evidence="1">
    <location>
        <begin position="106"/>
        <end position="133"/>
    </location>
</feature>
<evidence type="ECO:0000313" key="3">
    <source>
        <dbReference type="EMBL" id="VDM28369.1"/>
    </source>
</evidence>